<keyword evidence="2" id="KW-0472">Membrane</keyword>
<reference evidence="4" key="1">
    <citation type="submission" date="2023-10" db="EMBL/GenBank/DDBJ databases">
        <title>The first scallop-associated chemosynthetic bacterial symbiont.</title>
        <authorList>
            <person name="Lin Y.-T."/>
            <person name="Sun J."/>
            <person name="Ip J.C.-H."/>
            <person name="He X."/>
            <person name="Gao Z.-M."/>
            <person name="Perez M."/>
            <person name="Xu T."/>
            <person name="Qian P.-Y."/>
            <person name="Qiu J.-W."/>
        </authorList>
    </citation>
    <scope>NUCLEOTIDE SEQUENCE</scope>
    <source>
        <strain evidence="4">Gill1</strain>
    </source>
</reference>
<feature type="transmembrane region" description="Helical" evidence="2">
    <location>
        <begin position="80"/>
        <end position="103"/>
    </location>
</feature>
<keyword evidence="4" id="KW-0456">Lyase</keyword>
<dbReference type="InterPro" id="IPR051203">
    <property type="entry name" value="Polysaccharide_Synthase-Rel"/>
</dbReference>
<dbReference type="InterPro" id="IPR036291">
    <property type="entry name" value="NAD(P)-bd_dom_sf"/>
</dbReference>
<sequence>MISTVINLCRFNKQLLMLSVDSVLLIGILLASFSIRLGYWYFPESDLVWVILGAPVIAVPIFIHFGLYRSVIRYMGFRDVRTIVQAVSLYALIWGVVGFMAAVEGIPRSVILINWVLSLVVVGGLRVAIRSLLSYGSGLSLLKDSTNGGQKRVLIYGAGGAGVQLSAALEGTSEYKPVGFIDDSTELQGSQIRGLRIYSMVGIKDLLEKLRISEVLIAMPSVSRSVRAEIINNLEVHPVVVRALPGIAELAQGRVSVGDLRKVSIEDLLGRDVVAPNQALLGKNITDKIVMVTGSGGSIGSELCRQIVSLQPSALVLFEMSELALYTIEKELSESGITVYPILGSVNNTQRLTEILARFSVQTIYHAAAYKHVPMVEFNTTEGVNNNVFGTLNCAQAAIDASVETFVLISTDKAVRPTNTMGATKRVAELILQALADKQSVTQFTMVRFGNVLGSSGSVIPLFTQQIKDHGPITVTDKNIIRYFMTIPESVELVIQAGAMDRGGDVFVLDMGEPVRIDDLARKMVHLSGLEVKDMDNPNGDIEIKYTGLRAGEKLYEELLIGDNVNKTDNPLIMHAQEDKLAWGELEVILKALEVTLAESNHEELRQLLIKLVPGFKPQCKVRDLMK</sequence>
<gene>
    <name evidence="4" type="primary">pglF</name>
    <name evidence="4" type="ORF">Ctma_0608</name>
</gene>
<accession>A0AAU6PFW7</accession>
<feature type="transmembrane region" description="Helical" evidence="2">
    <location>
        <begin position="15"/>
        <end position="35"/>
    </location>
</feature>
<keyword evidence="2" id="KW-0812">Transmembrane</keyword>
<protein>
    <submittedName>
        <fullName evidence="4">UDP-N-acetyl-alpha-D-glucosamine C6 dehydratase</fullName>
        <ecNumber evidence="4">4.2.1.135</ecNumber>
    </submittedName>
</protein>
<feature type="transmembrane region" description="Helical" evidence="2">
    <location>
        <begin position="109"/>
        <end position="129"/>
    </location>
</feature>
<comment type="similarity">
    <text evidence="1">Belongs to the polysaccharide synthase family.</text>
</comment>
<dbReference type="EC" id="4.2.1.135" evidence="4"/>
<name>A0AAU6PFW7_9GAMM</name>
<organism evidence="4">
    <name type="scientific">Catillopecten margaritatus gill symbiont</name>
    <dbReference type="NCBI Taxonomy" id="3083288"/>
    <lineage>
        <taxon>Bacteria</taxon>
        <taxon>Pseudomonadati</taxon>
        <taxon>Pseudomonadota</taxon>
        <taxon>Gammaproteobacteria</taxon>
        <taxon>sulfur-oxidizing symbionts</taxon>
    </lineage>
</organism>
<dbReference type="PANTHER" id="PTHR43318:SF1">
    <property type="entry name" value="POLYSACCHARIDE BIOSYNTHESIS PROTEIN EPSC-RELATED"/>
    <property type="match status" value="1"/>
</dbReference>
<dbReference type="EMBL" id="CP138327">
    <property type="protein sequence ID" value="WXT99902.1"/>
    <property type="molecule type" value="Genomic_DNA"/>
</dbReference>
<keyword evidence="2" id="KW-1133">Transmembrane helix</keyword>
<evidence type="ECO:0000256" key="1">
    <source>
        <dbReference type="ARBA" id="ARBA00007430"/>
    </source>
</evidence>
<dbReference type="SUPFAM" id="SSF51735">
    <property type="entry name" value="NAD(P)-binding Rossmann-fold domains"/>
    <property type="match status" value="1"/>
</dbReference>
<dbReference type="PANTHER" id="PTHR43318">
    <property type="entry name" value="UDP-N-ACETYLGLUCOSAMINE 4,6-DEHYDRATASE"/>
    <property type="match status" value="1"/>
</dbReference>
<dbReference type="Pfam" id="PF13727">
    <property type="entry name" value="CoA_binding_3"/>
    <property type="match status" value="1"/>
</dbReference>
<dbReference type="Gene3D" id="3.40.50.720">
    <property type="entry name" value="NAD(P)-binding Rossmann-like Domain"/>
    <property type="match status" value="2"/>
</dbReference>
<proteinExistence type="inferred from homology"/>
<dbReference type="Pfam" id="PF02719">
    <property type="entry name" value="Polysacc_synt_2"/>
    <property type="match status" value="1"/>
</dbReference>
<feature type="domain" description="Polysaccharide biosynthesis protein CapD-like" evidence="3">
    <location>
        <begin position="290"/>
        <end position="577"/>
    </location>
</feature>
<evidence type="ECO:0000313" key="4">
    <source>
        <dbReference type="EMBL" id="WXT99902.1"/>
    </source>
</evidence>
<evidence type="ECO:0000256" key="2">
    <source>
        <dbReference type="SAM" id="Phobius"/>
    </source>
</evidence>
<evidence type="ECO:0000259" key="3">
    <source>
        <dbReference type="Pfam" id="PF02719"/>
    </source>
</evidence>
<dbReference type="SUPFAM" id="SSF53335">
    <property type="entry name" value="S-adenosyl-L-methionine-dependent methyltransferases"/>
    <property type="match status" value="1"/>
</dbReference>
<dbReference type="InterPro" id="IPR003869">
    <property type="entry name" value="Polysac_CapD-like"/>
</dbReference>
<dbReference type="AlphaFoldDB" id="A0AAU6PFW7"/>
<dbReference type="GO" id="GO:0016829">
    <property type="term" value="F:lyase activity"/>
    <property type="evidence" value="ECO:0007669"/>
    <property type="project" value="UniProtKB-KW"/>
</dbReference>
<dbReference type="InterPro" id="IPR029063">
    <property type="entry name" value="SAM-dependent_MTases_sf"/>
</dbReference>
<feature type="transmembrane region" description="Helical" evidence="2">
    <location>
        <begin position="47"/>
        <end position="68"/>
    </location>
</feature>
<dbReference type="CDD" id="cd05237">
    <property type="entry name" value="UDP_invert_4-6DH_SDR_e"/>
    <property type="match status" value="1"/>
</dbReference>